<feature type="compositionally biased region" description="Basic and acidic residues" evidence="3">
    <location>
        <begin position="158"/>
        <end position="183"/>
    </location>
</feature>
<dbReference type="SUPFAM" id="SSF68906">
    <property type="entry name" value="SAP domain"/>
    <property type="match status" value="1"/>
</dbReference>
<dbReference type="FunCoup" id="A0A163KSR5">
    <property type="interactions" value="837"/>
</dbReference>
<feature type="compositionally biased region" description="Low complexity" evidence="3">
    <location>
        <begin position="94"/>
        <end position="110"/>
    </location>
</feature>
<dbReference type="GO" id="GO:0016973">
    <property type="term" value="P:poly(A)+ mRNA export from nucleus"/>
    <property type="evidence" value="ECO:0007669"/>
    <property type="project" value="TreeGrafter"/>
</dbReference>
<evidence type="ECO:0000256" key="3">
    <source>
        <dbReference type="SAM" id="MobiDB-lite"/>
    </source>
</evidence>
<gene>
    <name evidence="5" type="primary">ABSGL_03586.1 scaffold 4609</name>
</gene>
<feature type="compositionally biased region" description="Polar residues" evidence="3">
    <location>
        <begin position="140"/>
        <end position="149"/>
    </location>
</feature>
<dbReference type="OrthoDB" id="445357at2759"/>
<dbReference type="AlphaFoldDB" id="A0A163KSR5"/>
<dbReference type="InterPro" id="IPR052240">
    <property type="entry name" value="SAP_domain_ribonucleoprotein"/>
</dbReference>
<comment type="similarity">
    <text evidence="2">Belongs to the SAP domain-containing ribonucleoprotein family.</text>
</comment>
<dbReference type="InterPro" id="IPR003034">
    <property type="entry name" value="SAP_dom"/>
</dbReference>
<evidence type="ECO:0000256" key="2">
    <source>
        <dbReference type="ARBA" id="ARBA00046328"/>
    </source>
</evidence>
<dbReference type="Pfam" id="PF02037">
    <property type="entry name" value="SAP"/>
    <property type="match status" value="1"/>
</dbReference>
<dbReference type="Gene3D" id="1.10.720.30">
    <property type="entry name" value="SAP domain"/>
    <property type="match status" value="1"/>
</dbReference>
<accession>A0A163KSR5</accession>
<dbReference type="PANTHER" id="PTHR46551">
    <property type="entry name" value="SAP DOMAIN-CONTAINING RIBONUCLEOPROTEIN"/>
    <property type="match status" value="1"/>
</dbReference>
<dbReference type="InterPro" id="IPR040746">
    <property type="entry name" value="THO1_MOS11_C"/>
</dbReference>
<evidence type="ECO:0000313" key="6">
    <source>
        <dbReference type="Proteomes" id="UP000078561"/>
    </source>
</evidence>
<dbReference type="PROSITE" id="PS50800">
    <property type="entry name" value="SAP"/>
    <property type="match status" value="1"/>
</dbReference>
<feature type="domain" description="SAP" evidence="4">
    <location>
        <begin position="5"/>
        <end position="39"/>
    </location>
</feature>
<organism evidence="5">
    <name type="scientific">Absidia glauca</name>
    <name type="common">Pin mould</name>
    <dbReference type="NCBI Taxonomy" id="4829"/>
    <lineage>
        <taxon>Eukaryota</taxon>
        <taxon>Fungi</taxon>
        <taxon>Fungi incertae sedis</taxon>
        <taxon>Mucoromycota</taxon>
        <taxon>Mucoromycotina</taxon>
        <taxon>Mucoromycetes</taxon>
        <taxon>Mucorales</taxon>
        <taxon>Cunninghamellaceae</taxon>
        <taxon>Absidia</taxon>
    </lineage>
</organism>
<keyword evidence="1" id="KW-0597">Phosphoprotein</keyword>
<dbReference type="InParanoid" id="A0A163KSR5"/>
<dbReference type="SMART" id="SM00513">
    <property type="entry name" value="SAP"/>
    <property type="match status" value="1"/>
</dbReference>
<keyword evidence="6" id="KW-1185">Reference proteome</keyword>
<evidence type="ECO:0000313" key="5">
    <source>
        <dbReference type="EMBL" id="SAL98059.1"/>
    </source>
</evidence>
<dbReference type="STRING" id="4829.A0A163KSR5"/>
<sequence>MSEKYKNLKVKDLQELLQKNGLPHSGKKDDLVERLVSHDEHKALELESLEAEFGSLEEFDESKLNLDELGDSELKSFQLENKGKSTEPEATNATESSTSDDLVSTTTQQTPAAKEGSGFKFNPIVFDKQPTTTTPTPTPSADTKSTNGSTEATTATTDAERKLERAKRFGVKVDEKTKQELRAARFGIQKPSSPTPAKKASPVQKKAAPKGIDPEVLKKRAERFGLTDKKTQSAKSATSALSPEDEEKKRKRAERFGIDANCLNPQQ</sequence>
<dbReference type="Proteomes" id="UP000078561">
    <property type="component" value="Unassembled WGS sequence"/>
</dbReference>
<protein>
    <recommendedName>
        <fullName evidence="4">SAP domain-containing protein</fullName>
    </recommendedName>
</protein>
<feature type="compositionally biased region" description="Low complexity" evidence="3">
    <location>
        <begin position="190"/>
        <end position="202"/>
    </location>
</feature>
<feature type="region of interest" description="Disordered" evidence="3">
    <location>
        <begin position="75"/>
        <end position="267"/>
    </location>
</feature>
<dbReference type="GO" id="GO:0005634">
    <property type="term" value="C:nucleus"/>
    <property type="evidence" value="ECO:0007669"/>
    <property type="project" value="TreeGrafter"/>
</dbReference>
<evidence type="ECO:0000256" key="1">
    <source>
        <dbReference type="ARBA" id="ARBA00022553"/>
    </source>
</evidence>
<name>A0A163KSR5_ABSGL</name>
<evidence type="ECO:0000259" key="4">
    <source>
        <dbReference type="PROSITE" id="PS50800"/>
    </source>
</evidence>
<dbReference type="PANTHER" id="PTHR46551:SF1">
    <property type="entry name" value="SAP DOMAIN-CONTAINING RIBONUCLEOPROTEIN"/>
    <property type="match status" value="1"/>
</dbReference>
<dbReference type="InterPro" id="IPR036361">
    <property type="entry name" value="SAP_dom_sf"/>
</dbReference>
<reference evidence="5" key="1">
    <citation type="submission" date="2016-04" db="EMBL/GenBank/DDBJ databases">
        <authorList>
            <person name="Evans L.H."/>
            <person name="Alamgir A."/>
            <person name="Owens N."/>
            <person name="Weber N.D."/>
            <person name="Virtaneva K."/>
            <person name="Barbian K."/>
            <person name="Babar A."/>
            <person name="Rosenke K."/>
        </authorList>
    </citation>
    <scope>NUCLEOTIDE SEQUENCE [LARGE SCALE GENOMIC DNA]</scope>
    <source>
        <strain evidence="5">CBS 101.48</strain>
    </source>
</reference>
<dbReference type="Pfam" id="PF18592">
    <property type="entry name" value="Tho1_MOS11_C"/>
    <property type="match status" value="1"/>
</dbReference>
<dbReference type="OMA" id="HEERYIE"/>
<feature type="compositionally biased region" description="Basic and acidic residues" evidence="3">
    <location>
        <begin position="212"/>
        <end position="231"/>
    </location>
</feature>
<dbReference type="EMBL" id="LT552047">
    <property type="protein sequence ID" value="SAL98059.1"/>
    <property type="molecule type" value="Genomic_DNA"/>
</dbReference>
<proteinExistence type="inferred from homology"/>